<sequence>MASNEPRLIVTTAMGVDGFEVAEHLGVVRGIVVRAATITQGIRGAFSSFFGGNITAYEEVCERARSDAFKRMAQQAREIGADAIIGMAYDATEFAPNVTEVLAYGTAVTLRPKSA</sequence>
<evidence type="ECO:0000313" key="3">
    <source>
        <dbReference type="EMBL" id="MDY3559115.1"/>
    </source>
</evidence>
<name>A0ABU5EVC7_9BACT</name>
<dbReference type="Gene3D" id="3.30.110.70">
    <property type="entry name" value="Hypothetical protein apc22750. Chain B"/>
    <property type="match status" value="1"/>
</dbReference>
<evidence type="ECO:0000256" key="2">
    <source>
        <dbReference type="HAMAP-Rule" id="MF_00338"/>
    </source>
</evidence>
<protein>
    <recommendedName>
        <fullName evidence="2">UPF0145 protein R5W23_006318</fullName>
    </recommendedName>
</protein>
<dbReference type="PANTHER" id="PTHR34068">
    <property type="entry name" value="UPF0145 PROTEIN YBJQ"/>
    <property type="match status" value="1"/>
</dbReference>
<accession>A0ABU5EVC7</accession>
<organism evidence="3 4">
    <name type="scientific">Gemmata algarum</name>
    <dbReference type="NCBI Taxonomy" id="2975278"/>
    <lineage>
        <taxon>Bacteria</taxon>
        <taxon>Pseudomonadati</taxon>
        <taxon>Planctomycetota</taxon>
        <taxon>Planctomycetia</taxon>
        <taxon>Gemmatales</taxon>
        <taxon>Gemmataceae</taxon>
        <taxon>Gemmata</taxon>
    </lineage>
</organism>
<evidence type="ECO:0000313" key="4">
    <source>
        <dbReference type="Proteomes" id="UP001272242"/>
    </source>
</evidence>
<dbReference type="HAMAP" id="MF_00338">
    <property type="entry name" value="UPF0145"/>
    <property type="match status" value="1"/>
</dbReference>
<gene>
    <name evidence="3" type="ORF">R5W23_006318</name>
</gene>
<dbReference type="Pfam" id="PF01906">
    <property type="entry name" value="YbjQ_1"/>
    <property type="match status" value="1"/>
</dbReference>
<comment type="caution">
    <text evidence="3">The sequence shown here is derived from an EMBL/GenBank/DDBJ whole genome shotgun (WGS) entry which is preliminary data.</text>
</comment>
<proteinExistence type="inferred from homology"/>
<dbReference type="Proteomes" id="UP001272242">
    <property type="component" value="Unassembled WGS sequence"/>
</dbReference>
<dbReference type="SUPFAM" id="SSF117782">
    <property type="entry name" value="YbjQ-like"/>
    <property type="match status" value="1"/>
</dbReference>
<dbReference type="PANTHER" id="PTHR34068:SF2">
    <property type="entry name" value="UPF0145 PROTEIN SCO3412"/>
    <property type="match status" value="1"/>
</dbReference>
<comment type="similarity">
    <text evidence="1 2">Belongs to the UPF0145 family.</text>
</comment>
<dbReference type="InterPro" id="IPR035439">
    <property type="entry name" value="UPF0145_dom_sf"/>
</dbReference>
<keyword evidence="4" id="KW-1185">Reference proteome</keyword>
<dbReference type="RefSeq" id="WP_320685936.1">
    <property type="nucleotide sequence ID" value="NZ_JAXBLV010000088.1"/>
</dbReference>
<dbReference type="InterPro" id="IPR002765">
    <property type="entry name" value="UPF0145_YbjQ-like"/>
</dbReference>
<dbReference type="EMBL" id="JAXBLV010000088">
    <property type="protein sequence ID" value="MDY3559115.1"/>
    <property type="molecule type" value="Genomic_DNA"/>
</dbReference>
<evidence type="ECO:0000256" key="1">
    <source>
        <dbReference type="ARBA" id="ARBA00010751"/>
    </source>
</evidence>
<reference evidence="4" key="1">
    <citation type="journal article" date="2023" name="Mar. Drugs">
        <title>Gemmata algarum, a Novel Planctomycete Isolated from an Algal Mat, Displays Antimicrobial Activity.</title>
        <authorList>
            <person name="Kumar G."/>
            <person name="Kallscheuer N."/>
            <person name="Kashif M."/>
            <person name="Ahamad S."/>
            <person name="Jagadeeshwari U."/>
            <person name="Pannikurungottu S."/>
            <person name="Haufschild T."/>
            <person name="Kabuu M."/>
            <person name="Sasikala C."/>
            <person name="Jogler C."/>
            <person name="Ramana C."/>
        </authorList>
    </citation>
    <scope>NUCLEOTIDE SEQUENCE [LARGE SCALE GENOMIC DNA]</scope>
    <source>
        <strain evidence="4">JC673</strain>
    </source>
</reference>